<comment type="caution">
    <text evidence="1">The sequence shown here is derived from an EMBL/GenBank/DDBJ whole genome shotgun (WGS) entry which is preliminary data.</text>
</comment>
<gene>
    <name evidence="1" type="ORF">KHA90_04130</name>
</gene>
<evidence type="ECO:0000313" key="2">
    <source>
        <dbReference type="Proteomes" id="UP000722625"/>
    </source>
</evidence>
<dbReference type="EMBL" id="JAGYVZ010000003">
    <property type="protein sequence ID" value="MBS7230204.1"/>
    <property type="molecule type" value="Genomic_DNA"/>
</dbReference>
<proteinExistence type="predicted"/>
<sequence>MIANQNRYFEKREGNTVALMTQGEDGELGYEICSFASKQSVKRSGDDFELKSDQSRDWSTQFLNYNNFNLNSCNPPIIAESANEFFAQLSKKFFSISFPPPAEKRIIKFLKAKNGNVLLMKMDNTLIASLSSSQSVVKDLNRPDMVMIQSETAYNINPLVFNYQEVWGELCQPAIDNSSMDNLINALSQDYFFDKDLSAVQQVSVNNFPKENLKFFKVYDSPQYRGNVYGFTSAVRIPFIVQSVLNISSTSSFSAWSINHFDNQTGENTMTQDLGENRLFQMADTFQLNGMYIKIFTKFNYYGGKYHLLRIYQDVRTNEVYLMVNSSDATGTYVPFDFSSITAKDGGFEIYCYAFGLKVEIRNKFF</sequence>
<protein>
    <submittedName>
        <fullName evidence="1">Uncharacterized protein</fullName>
    </submittedName>
</protein>
<keyword evidence="2" id="KW-1185">Reference proteome</keyword>
<accession>A0ABS5P7F8</accession>
<organism evidence="1 2">
    <name type="scientific">Flavobacterium psychroterrae</name>
    <dbReference type="NCBI Taxonomy" id="2133767"/>
    <lineage>
        <taxon>Bacteria</taxon>
        <taxon>Pseudomonadati</taxon>
        <taxon>Bacteroidota</taxon>
        <taxon>Flavobacteriia</taxon>
        <taxon>Flavobacteriales</taxon>
        <taxon>Flavobacteriaceae</taxon>
        <taxon>Flavobacterium</taxon>
    </lineage>
</organism>
<dbReference type="RefSeq" id="WP_213295728.1">
    <property type="nucleotide sequence ID" value="NZ_JAGYVZ010000003.1"/>
</dbReference>
<name>A0ABS5P7F8_9FLAO</name>
<dbReference type="Proteomes" id="UP000722625">
    <property type="component" value="Unassembled WGS sequence"/>
</dbReference>
<reference evidence="1 2" key="1">
    <citation type="journal article" date="2018" name="Int. J. Syst. Evol. Microbiol.">
        <title>Flavobacterium chryseum sp. nov. and Flavobacterium psychroterrae sp. nov., novel environmental bacteria isolated from Antarctica.</title>
        <authorList>
            <person name="Kralova S."/>
            <person name="Svec P."/>
            <person name="Busse H.J."/>
            <person name="Stankova E."/>
            <person name="Vaczi P."/>
            <person name="Sedlacek I."/>
        </authorList>
    </citation>
    <scope>NUCLEOTIDE SEQUENCE [LARGE SCALE GENOMIC DNA]</scope>
    <source>
        <strain evidence="1 2">CCM 8827</strain>
    </source>
</reference>
<evidence type="ECO:0000313" key="1">
    <source>
        <dbReference type="EMBL" id="MBS7230204.1"/>
    </source>
</evidence>